<keyword evidence="1" id="KW-0472">Membrane</keyword>
<feature type="chain" id="PRO_5007527641" evidence="2">
    <location>
        <begin position="17"/>
        <end position="115"/>
    </location>
</feature>
<keyword evidence="1" id="KW-0812">Transmembrane</keyword>
<protein>
    <submittedName>
        <fullName evidence="3">Uncharacterized protein</fullName>
    </submittedName>
</protein>
<evidence type="ECO:0000256" key="1">
    <source>
        <dbReference type="SAM" id="Phobius"/>
    </source>
</evidence>
<evidence type="ECO:0000256" key="2">
    <source>
        <dbReference type="SAM" id="SignalP"/>
    </source>
</evidence>
<feature type="transmembrane region" description="Helical" evidence="1">
    <location>
        <begin position="36"/>
        <end position="59"/>
    </location>
</feature>
<organism evidence="3">
    <name type="scientific">Lygus hesperus</name>
    <name type="common">Western plant bug</name>
    <dbReference type="NCBI Taxonomy" id="30085"/>
    <lineage>
        <taxon>Eukaryota</taxon>
        <taxon>Metazoa</taxon>
        <taxon>Ecdysozoa</taxon>
        <taxon>Arthropoda</taxon>
        <taxon>Hexapoda</taxon>
        <taxon>Insecta</taxon>
        <taxon>Pterygota</taxon>
        <taxon>Neoptera</taxon>
        <taxon>Paraneoptera</taxon>
        <taxon>Hemiptera</taxon>
        <taxon>Heteroptera</taxon>
        <taxon>Panheteroptera</taxon>
        <taxon>Cimicomorpha</taxon>
        <taxon>Miridae</taxon>
        <taxon>Mirini</taxon>
        <taxon>Lygus</taxon>
    </lineage>
</organism>
<sequence length="115" mass="12702">MCIIVAMACAVVALMCSVLQVCPPFLPTTHVKLQKISRTPLTFCLIIATATQVVALGVLQAMYLYNWCVNDPPPPIPPPPPPHHGHNTKHYFNFIMKSYSNSDCNPLNGCVYSFK</sequence>
<feature type="signal peptide" evidence="2">
    <location>
        <begin position="1"/>
        <end position="16"/>
    </location>
</feature>
<dbReference type="AlphaFoldDB" id="A0A146M656"/>
<name>A0A146M656_LYGHE</name>
<proteinExistence type="predicted"/>
<keyword evidence="1" id="KW-1133">Transmembrane helix</keyword>
<dbReference type="EMBL" id="GDHC01004393">
    <property type="protein sequence ID" value="JAQ14236.1"/>
    <property type="molecule type" value="Transcribed_RNA"/>
</dbReference>
<accession>A0A146M656</accession>
<reference evidence="3" key="1">
    <citation type="journal article" date="2016" name="Gigascience">
        <title>De novo construction of an expanded transcriptome assembly for the western tarnished plant bug, Lygus hesperus.</title>
        <authorList>
            <person name="Tassone E.E."/>
            <person name="Geib S.M."/>
            <person name="Hall B."/>
            <person name="Fabrick J.A."/>
            <person name="Brent C.S."/>
            <person name="Hull J.J."/>
        </authorList>
    </citation>
    <scope>NUCLEOTIDE SEQUENCE</scope>
</reference>
<gene>
    <name evidence="3" type="ORF">g.6318</name>
</gene>
<evidence type="ECO:0000313" key="3">
    <source>
        <dbReference type="EMBL" id="JAQ14236.1"/>
    </source>
</evidence>
<keyword evidence="2" id="KW-0732">Signal</keyword>